<dbReference type="RefSeq" id="WP_345930792.1">
    <property type="nucleotide sequence ID" value="NZ_JBBKTV010000001.1"/>
</dbReference>
<evidence type="ECO:0000313" key="3">
    <source>
        <dbReference type="EMBL" id="MEN2986685.1"/>
    </source>
</evidence>
<accession>A0ABU9YD32</accession>
<reference evidence="3 4" key="1">
    <citation type="submission" date="2024-03" db="EMBL/GenBank/DDBJ databases">
        <title>High-quality draft genome sequencing of Tistrella sp. BH-R2-4.</title>
        <authorList>
            <person name="Dong C."/>
        </authorList>
    </citation>
    <scope>NUCLEOTIDE SEQUENCE [LARGE SCALE GENOMIC DNA]</scope>
    <source>
        <strain evidence="3 4">BH-R2-4</strain>
    </source>
</reference>
<dbReference type="InterPro" id="IPR011049">
    <property type="entry name" value="Serralysin-like_metalloprot_C"/>
</dbReference>
<evidence type="ECO:0008006" key="5">
    <source>
        <dbReference type="Google" id="ProtNLM"/>
    </source>
</evidence>
<protein>
    <recommendedName>
        <fullName evidence="5">Calcium-binding protein</fullName>
    </recommendedName>
</protein>
<proteinExistence type="predicted"/>
<dbReference type="InterPro" id="IPR018511">
    <property type="entry name" value="Hemolysin-typ_Ca-bd_CS"/>
</dbReference>
<dbReference type="PANTHER" id="PTHR38340">
    <property type="entry name" value="S-LAYER PROTEIN"/>
    <property type="match status" value="1"/>
</dbReference>
<dbReference type="Gene3D" id="2.150.10.10">
    <property type="entry name" value="Serralysin-like metalloprotease, C-terminal"/>
    <property type="match status" value="1"/>
</dbReference>
<evidence type="ECO:0000313" key="4">
    <source>
        <dbReference type="Proteomes" id="UP001413721"/>
    </source>
</evidence>
<dbReference type="Pfam" id="PF00353">
    <property type="entry name" value="HemolysinCabind"/>
    <property type="match status" value="2"/>
</dbReference>
<evidence type="ECO:0000256" key="1">
    <source>
        <dbReference type="ARBA" id="ARBA00004613"/>
    </source>
</evidence>
<organism evidence="3 4">
    <name type="scientific">Tistrella arctica</name>
    <dbReference type="NCBI Taxonomy" id="3133430"/>
    <lineage>
        <taxon>Bacteria</taxon>
        <taxon>Pseudomonadati</taxon>
        <taxon>Pseudomonadota</taxon>
        <taxon>Alphaproteobacteria</taxon>
        <taxon>Geminicoccales</taxon>
        <taxon>Geminicoccaceae</taxon>
        <taxon>Tistrella</taxon>
    </lineage>
</organism>
<gene>
    <name evidence="3" type="ORF">WG926_00100</name>
</gene>
<name>A0ABU9YD32_9PROT</name>
<dbReference type="PRINTS" id="PR00313">
    <property type="entry name" value="CABNDNGRPT"/>
</dbReference>
<dbReference type="InterPro" id="IPR050557">
    <property type="entry name" value="RTX_toxin/Mannuronan_C5-epim"/>
</dbReference>
<comment type="caution">
    <text evidence="3">The sequence shown here is derived from an EMBL/GenBank/DDBJ whole genome shotgun (WGS) entry which is preliminary data.</text>
</comment>
<sequence>MGGNGVDELFGTTGSDVIWGLAGDDKLFGGKGNDTREGGSGRDVVDAGAGDDVIPIAAAAQSSLTIIGGGGTDTVQLVGGVVFDSFSMTATSDVELLDVTSSVLTAPILPMISF</sequence>
<dbReference type="PROSITE" id="PS00330">
    <property type="entry name" value="HEMOLYSIN_CALCIUM"/>
    <property type="match status" value="1"/>
</dbReference>
<comment type="subcellular location">
    <subcellularLocation>
        <location evidence="1">Secreted</location>
    </subcellularLocation>
</comment>
<evidence type="ECO:0000256" key="2">
    <source>
        <dbReference type="ARBA" id="ARBA00022525"/>
    </source>
</evidence>
<keyword evidence="2" id="KW-0964">Secreted</keyword>
<dbReference type="PANTHER" id="PTHR38340:SF1">
    <property type="entry name" value="S-LAYER PROTEIN"/>
    <property type="match status" value="1"/>
</dbReference>
<dbReference type="Proteomes" id="UP001413721">
    <property type="component" value="Unassembled WGS sequence"/>
</dbReference>
<dbReference type="InterPro" id="IPR001343">
    <property type="entry name" value="Hemolysn_Ca-bd"/>
</dbReference>
<keyword evidence="4" id="KW-1185">Reference proteome</keyword>
<dbReference type="SUPFAM" id="SSF51120">
    <property type="entry name" value="beta-Roll"/>
    <property type="match status" value="1"/>
</dbReference>
<dbReference type="EMBL" id="JBBKTW010000001">
    <property type="protein sequence ID" value="MEN2986685.1"/>
    <property type="molecule type" value="Genomic_DNA"/>
</dbReference>